<comment type="similarity">
    <text evidence="2 6">Belongs to the anoctamin family.</text>
</comment>
<feature type="domain" description="Anoctamin transmembrane" evidence="7">
    <location>
        <begin position="2"/>
        <end position="199"/>
    </location>
</feature>
<evidence type="ECO:0000256" key="5">
    <source>
        <dbReference type="ARBA" id="ARBA00023136"/>
    </source>
</evidence>
<evidence type="ECO:0000313" key="9">
    <source>
        <dbReference type="WBParaSite" id="jg6461"/>
    </source>
</evidence>
<keyword evidence="4" id="KW-1133">Transmembrane helix</keyword>
<dbReference type="Proteomes" id="UP000887574">
    <property type="component" value="Unplaced"/>
</dbReference>
<comment type="subcellular location">
    <subcellularLocation>
        <location evidence="1 6">Membrane</location>
        <topology evidence="1 6">Multi-pass membrane protein</topology>
    </subcellularLocation>
</comment>
<accession>A0A915EIV5</accession>
<evidence type="ECO:0000259" key="7">
    <source>
        <dbReference type="Pfam" id="PF04547"/>
    </source>
</evidence>
<dbReference type="AlphaFoldDB" id="A0A915EIV5"/>
<evidence type="ECO:0000256" key="6">
    <source>
        <dbReference type="RuleBase" id="RU280814"/>
    </source>
</evidence>
<evidence type="ECO:0000256" key="4">
    <source>
        <dbReference type="ARBA" id="ARBA00022989"/>
    </source>
</evidence>
<keyword evidence="3" id="KW-0812">Transmembrane</keyword>
<reference evidence="9" key="1">
    <citation type="submission" date="2022-11" db="UniProtKB">
        <authorList>
            <consortium name="WormBaseParasite"/>
        </authorList>
    </citation>
    <scope>IDENTIFICATION</scope>
</reference>
<dbReference type="Pfam" id="PF04547">
    <property type="entry name" value="Anoctamin"/>
    <property type="match status" value="1"/>
</dbReference>
<keyword evidence="8" id="KW-1185">Reference proteome</keyword>
<dbReference type="InterPro" id="IPR007632">
    <property type="entry name" value="Anoctamin"/>
</dbReference>
<proteinExistence type="inferred from homology"/>
<dbReference type="GO" id="GO:0005254">
    <property type="term" value="F:chloride channel activity"/>
    <property type="evidence" value="ECO:0007669"/>
    <property type="project" value="TreeGrafter"/>
</dbReference>
<organism evidence="8 9">
    <name type="scientific">Ditylenchus dipsaci</name>
    <dbReference type="NCBI Taxonomy" id="166011"/>
    <lineage>
        <taxon>Eukaryota</taxon>
        <taxon>Metazoa</taxon>
        <taxon>Ecdysozoa</taxon>
        <taxon>Nematoda</taxon>
        <taxon>Chromadorea</taxon>
        <taxon>Rhabditida</taxon>
        <taxon>Tylenchina</taxon>
        <taxon>Tylenchomorpha</taxon>
        <taxon>Sphaerularioidea</taxon>
        <taxon>Anguinidae</taxon>
        <taxon>Anguininae</taxon>
        <taxon>Ditylenchus</taxon>
    </lineage>
</organism>
<evidence type="ECO:0000256" key="3">
    <source>
        <dbReference type="ARBA" id="ARBA00022692"/>
    </source>
</evidence>
<dbReference type="PANTHER" id="PTHR12308">
    <property type="entry name" value="ANOCTAMIN"/>
    <property type="match status" value="1"/>
</dbReference>
<name>A0A915EIV5_9BILA</name>
<keyword evidence="5" id="KW-0472">Membrane</keyword>
<dbReference type="WBParaSite" id="jg6461">
    <property type="protein sequence ID" value="jg6461"/>
    <property type="gene ID" value="jg6461"/>
</dbReference>
<evidence type="ECO:0000256" key="1">
    <source>
        <dbReference type="ARBA" id="ARBA00004141"/>
    </source>
</evidence>
<protein>
    <recommendedName>
        <fullName evidence="6">Anoctamin</fullName>
    </recommendedName>
</protein>
<dbReference type="PANTHER" id="PTHR12308:SF51">
    <property type="entry name" value="ANOCTAMIN-8"/>
    <property type="match status" value="1"/>
</dbReference>
<sequence length="200" mass="22895">MYRLQETLATLLITRQLTQNLTEIAMPFLMEKLRLCKLTYRMTKTMSNHSLRRHVEAVRKRRDTSSELSCSNQDNLVAGESSVPYEESVTLTADSPSHNTSRNSLWSSMRLRRSNVSNRSLRILNSLSKDGAPASTVSVEQKLSSTRLPLPEFCPNESDDFELTEAELQSLMTAYCRPLDDYLEMFIQFGYVLLFSPAFH</sequence>
<dbReference type="InterPro" id="IPR049452">
    <property type="entry name" value="Anoctamin_TM"/>
</dbReference>
<dbReference type="GO" id="GO:0005886">
    <property type="term" value="C:plasma membrane"/>
    <property type="evidence" value="ECO:0007669"/>
    <property type="project" value="TreeGrafter"/>
</dbReference>
<evidence type="ECO:0000313" key="8">
    <source>
        <dbReference type="Proteomes" id="UP000887574"/>
    </source>
</evidence>
<evidence type="ECO:0000256" key="2">
    <source>
        <dbReference type="ARBA" id="ARBA00009671"/>
    </source>
</evidence>